<keyword evidence="3 6" id="KW-0812">Transmembrane</keyword>
<dbReference type="Proteomes" id="UP000199048">
    <property type="component" value="Unassembled WGS sequence"/>
</dbReference>
<feature type="domain" description="Major facilitator superfamily (MFS) profile" evidence="7">
    <location>
        <begin position="3"/>
        <end position="377"/>
    </location>
</feature>
<comment type="subcellular location">
    <subcellularLocation>
        <location evidence="1">Cell membrane</location>
        <topology evidence="1">Multi-pass membrane protein</topology>
    </subcellularLocation>
</comment>
<feature type="transmembrane region" description="Helical" evidence="6">
    <location>
        <begin position="128"/>
        <end position="149"/>
    </location>
</feature>
<evidence type="ECO:0000256" key="2">
    <source>
        <dbReference type="ARBA" id="ARBA00022475"/>
    </source>
</evidence>
<keyword evidence="9" id="KW-1185">Reference proteome</keyword>
<name>A0A1I4U8W1_9HYPH</name>
<protein>
    <submittedName>
        <fullName evidence="8">Predicted arabinose efflux permease, MFS family</fullName>
    </submittedName>
</protein>
<feature type="transmembrane region" description="Helical" evidence="6">
    <location>
        <begin position="198"/>
        <end position="218"/>
    </location>
</feature>
<dbReference type="OrthoDB" id="9810111at2"/>
<dbReference type="RefSeq" id="WP_092046675.1">
    <property type="nucleotide sequence ID" value="NZ_FOTK01000065.1"/>
</dbReference>
<evidence type="ECO:0000313" key="8">
    <source>
        <dbReference type="EMBL" id="SFM85281.1"/>
    </source>
</evidence>
<organism evidence="8 9">
    <name type="scientific">Methylobacterium pseudosasicola</name>
    <dbReference type="NCBI Taxonomy" id="582667"/>
    <lineage>
        <taxon>Bacteria</taxon>
        <taxon>Pseudomonadati</taxon>
        <taxon>Pseudomonadota</taxon>
        <taxon>Alphaproteobacteria</taxon>
        <taxon>Hyphomicrobiales</taxon>
        <taxon>Methylobacteriaceae</taxon>
        <taxon>Methylobacterium</taxon>
    </lineage>
</organism>
<evidence type="ECO:0000259" key="7">
    <source>
        <dbReference type="PROSITE" id="PS50850"/>
    </source>
</evidence>
<keyword evidence="4 6" id="KW-1133">Transmembrane helix</keyword>
<feature type="transmembrane region" description="Helical" evidence="6">
    <location>
        <begin position="351"/>
        <end position="374"/>
    </location>
</feature>
<dbReference type="AlphaFoldDB" id="A0A1I4U8W1"/>
<sequence>MRRIAVLALGMFALGLDAYVVAGLLPGIGTAFHVEPGEAGQAVTVFTLAYALAAPVCATLLAGKPVRWILGLALAVFTIANMLSALATGLLGLLLARALAGLAAGLYAPVAITSAAALVEPGRKGRALALTLGGMSTGTVIGVPAGLWIAERLGWQSALWMVTLLGAVATVAILARLPDIEAAEPPSWRARAALLTDASVVATVAVTFLTAIASLGLYTYLAPLLDRAGLGGAAASYFWAWGFGGMVGSFSVGPLIDRTRDPRWVMAVILAALTLALAALPGLLGASVLGYLPLLVWGAMGWASQAPQQHALLHLQPEQGSVAVALNSSANYLGGAAGAALGGVVVTLAGIAALPMTAAAVAAAGLALQVAILFRVRRVAMG</sequence>
<dbReference type="InterPro" id="IPR011701">
    <property type="entry name" value="MFS"/>
</dbReference>
<dbReference type="GO" id="GO:0005886">
    <property type="term" value="C:plasma membrane"/>
    <property type="evidence" value="ECO:0007669"/>
    <property type="project" value="UniProtKB-SubCell"/>
</dbReference>
<dbReference type="InterPro" id="IPR020846">
    <property type="entry name" value="MFS_dom"/>
</dbReference>
<feature type="transmembrane region" description="Helical" evidence="6">
    <location>
        <begin position="99"/>
        <end position="119"/>
    </location>
</feature>
<evidence type="ECO:0000256" key="4">
    <source>
        <dbReference type="ARBA" id="ARBA00022989"/>
    </source>
</evidence>
<dbReference type="SUPFAM" id="SSF103473">
    <property type="entry name" value="MFS general substrate transporter"/>
    <property type="match status" value="1"/>
</dbReference>
<feature type="transmembrane region" description="Helical" evidence="6">
    <location>
        <begin position="238"/>
        <end position="256"/>
    </location>
</feature>
<dbReference type="Gene3D" id="1.20.1250.20">
    <property type="entry name" value="MFS general substrate transporter like domains"/>
    <property type="match status" value="1"/>
</dbReference>
<dbReference type="STRING" id="582667.SAMN05192568_10653"/>
<feature type="transmembrane region" description="Helical" evidence="6">
    <location>
        <begin position="268"/>
        <end position="292"/>
    </location>
</feature>
<feature type="transmembrane region" description="Helical" evidence="6">
    <location>
        <begin position="69"/>
        <end position="93"/>
    </location>
</feature>
<dbReference type="GO" id="GO:0022857">
    <property type="term" value="F:transmembrane transporter activity"/>
    <property type="evidence" value="ECO:0007669"/>
    <property type="project" value="InterPro"/>
</dbReference>
<keyword evidence="5 6" id="KW-0472">Membrane</keyword>
<dbReference type="Pfam" id="PF07690">
    <property type="entry name" value="MFS_1"/>
    <property type="match status" value="1"/>
</dbReference>
<dbReference type="InterPro" id="IPR050189">
    <property type="entry name" value="MFS_Efflux_Transporters"/>
</dbReference>
<dbReference type="EMBL" id="FOTK01000065">
    <property type="protein sequence ID" value="SFM85281.1"/>
    <property type="molecule type" value="Genomic_DNA"/>
</dbReference>
<evidence type="ECO:0000256" key="6">
    <source>
        <dbReference type="SAM" id="Phobius"/>
    </source>
</evidence>
<evidence type="ECO:0000313" key="9">
    <source>
        <dbReference type="Proteomes" id="UP000199048"/>
    </source>
</evidence>
<reference evidence="9" key="1">
    <citation type="submission" date="2016-10" db="EMBL/GenBank/DDBJ databases">
        <authorList>
            <person name="Varghese N."/>
            <person name="Submissions S."/>
        </authorList>
    </citation>
    <scope>NUCLEOTIDE SEQUENCE [LARGE SCALE GENOMIC DNA]</scope>
    <source>
        <strain evidence="9">BL36</strain>
    </source>
</reference>
<evidence type="ECO:0000256" key="5">
    <source>
        <dbReference type="ARBA" id="ARBA00023136"/>
    </source>
</evidence>
<dbReference type="PANTHER" id="PTHR43124:SF10">
    <property type="entry name" value="PURINE EFFLUX PUMP PBUE"/>
    <property type="match status" value="1"/>
</dbReference>
<keyword evidence="2" id="KW-1003">Cell membrane</keyword>
<feature type="transmembrane region" description="Helical" evidence="6">
    <location>
        <begin position="155"/>
        <end position="177"/>
    </location>
</feature>
<accession>A0A1I4U8W1</accession>
<proteinExistence type="predicted"/>
<dbReference type="PROSITE" id="PS50850">
    <property type="entry name" value="MFS"/>
    <property type="match status" value="1"/>
</dbReference>
<gene>
    <name evidence="8" type="ORF">SAMN05192568_10653</name>
</gene>
<evidence type="ECO:0000256" key="1">
    <source>
        <dbReference type="ARBA" id="ARBA00004651"/>
    </source>
</evidence>
<dbReference type="InterPro" id="IPR036259">
    <property type="entry name" value="MFS_trans_sf"/>
</dbReference>
<feature type="transmembrane region" description="Helical" evidence="6">
    <location>
        <begin position="42"/>
        <end position="62"/>
    </location>
</feature>
<evidence type="ECO:0000256" key="3">
    <source>
        <dbReference type="ARBA" id="ARBA00022692"/>
    </source>
</evidence>
<dbReference type="PANTHER" id="PTHR43124">
    <property type="entry name" value="PURINE EFFLUX PUMP PBUE"/>
    <property type="match status" value="1"/>
</dbReference>